<organism evidence="2 3">
    <name type="scientific">Ambrosiozyma monospora</name>
    <name type="common">Yeast</name>
    <name type="synonym">Endomycopsis monosporus</name>
    <dbReference type="NCBI Taxonomy" id="43982"/>
    <lineage>
        <taxon>Eukaryota</taxon>
        <taxon>Fungi</taxon>
        <taxon>Dikarya</taxon>
        <taxon>Ascomycota</taxon>
        <taxon>Saccharomycotina</taxon>
        <taxon>Pichiomycetes</taxon>
        <taxon>Pichiales</taxon>
        <taxon>Pichiaceae</taxon>
        <taxon>Ambrosiozyma</taxon>
    </lineage>
</organism>
<protein>
    <submittedName>
        <fullName evidence="2">Unnamed protein product</fullName>
    </submittedName>
</protein>
<dbReference type="AlphaFoldDB" id="A0A9W6Z772"/>
<feature type="region of interest" description="Disordered" evidence="1">
    <location>
        <begin position="1"/>
        <end position="31"/>
    </location>
</feature>
<feature type="compositionally biased region" description="Polar residues" evidence="1">
    <location>
        <begin position="1"/>
        <end position="19"/>
    </location>
</feature>
<feature type="compositionally biased region" description="Low complexity" evidence="1">
    <location>
        <begin position="20"/>
        <end position="31"/>
    </location>
</feature>
<comment type="caution">
    <text evidence="2">The sequence shown here is derived from an EMBL/GenBank/DDBJ whole genome shotgun (WGS) entry which is preliminary data.</text>
</comment>
<proteinExistence type="predicted"/>
<evidence type="ECO:0000313" key="3">
    <source>
        <dbReference type="Proteomes" id="UP001165063"/>
    </source>
</evidence>
<keyword evidence="3" id="KW-1185">Reference proteome</keyword>
<accession>A0A9W6Z772</accession>
<dbReference type="Proteomes" id="UP001165063">
    <property type="component" value="Unassembled WGS sequence"/>
</dbReference>
<evidence type="ECO:0000256" key="1">
    <source>
        <dbReference type="SAM" id="MobiDB-lite"/>
    </source>
</evidence>
<evidence type="ECO:0000313" key="2">
    <source>
        <dbReference type="EMBL" id="GMG55866.1"/>
    </source>
</evidence>
<reference evidence="2" key="1">
    <citation type="submission" date="2023-04" db="EMBL/GenBank/DDBJ databases">
        <title>Ambrosiozyma monospora NBRC 1965.</title>
        <authorList>
            <person name="Ichikawa N."/>
            <person name="Sato H."/>
            <person name="Tonouchi N."/>
        </authorList>
    </citation>
    <scope>NUCLEOTIDE SEQUENCE</scope>
    <source>
        <strain evidence="2">NBRC 1965</strain>
    </source>
</reference>
<name>A0A9W6Z772_AMBMO</name>
<sequence length="103" mass="12059">MVTGMSIQTSNIKHQTEPVTTTTTTYGNNNSTNLEHGRYELRILKTANCVNRKESKKCQSPNLVFLWLSFFFLCMPFHEFHEFHEIDHEDRPINRIFPASRIA</sequence>
<dbReference type="EMBL" id="BSXU01006412">
    <property type="protein sequence ID" value="GMG55866.1"/>
    <property type="molecule type" value="Genomic_DNA"/>
</dbReference>
<gene>
    <name evidence="2" type="ORF">Amon01_000793500</name>
</gene>